<feature type="domain" description="PITH" evidence="2">
    <location>
        <begin position="109"/>
        <end position="167"/>
    </location>
</feature>
<evidence type="ECO:0000313" key="3">
    <source>
        <dbReference type="EMBL" id="RUO96577.1"/>
    </source>
</evidence>
<dbReference type="Gene3D" id="2.60.120.470">
    <property type="entry name" value="PITH domain"/>
    <property type="match status" value="1"/>
</dbReference>
<dbReference type="InterPro" id="IPR036249">
    <property type="entry name" value="Thioredoxin-like_sf"/>
</dbReference>
<dbReference type="InterPro" id="IPR008979">
    <property type="entry name" value="Galactose-bd-like_sf"/>
</dbReference>
<dbReference type="Proteomes" id="UP000268093">
    <property type="component" value="Unassembled WGS sequence"/>
</dbReference>
<dbReference type="PROSITE" id="PS51532">
    <property type="entry name" value="PITH"/>
    <property type="match status" value="1"/>
</dbReference>
<dbReference type="OrthoDB" id="10263751at2759"/>
<keyword evidence="1" id="KW-1015">Disulfide bond</keyword>
<name>A0A433A1L5_9FUNG</name>
<dbReference type="SUPFAM" id="SSF49785">
    <property type="entry name" value="Galactose-binding domain-like"/>
    <property type="match status" value="1"/>
</dbReference>
<organism evidence="3 4">
    <name type="scientific">Jimgerdemannia flammicorona</name>
    <dbReference type="NCBI Taxonomy" id="994334"/>
    <lineage>
        <taxon>Eukaryota</taxon>
        <taxon>Fungi</taxon>
        <taxon>Fungi incertae sedis</taxon>
        <taxon>Mucoromycota</taxon>
        <taxon>Mucoromycotina</taxon>
        <taxon>Endogonomycetes</taxon>
        <taxon>Endogonales</taxon>
        <taxon>Endogonaceae</taxon>
        <taxon>Jimgerdemannia</taxon>
    </lineage>
</organism>
<dbReference type="Gene3D" id="3.40.30.10">
    <property type="entry name" value="Glutaredoxin"/>
    <property type="match status" value="1"/>
</dbReference>
<comment type="caution">
    <text evidence="3">The sequence shown here is derived from an EMBL/GenBank/DDBJ whole genome shotgun (WGS) entry which is preliminary data.</text>
</comment>
<accession>A0A433A1L5</accession>
<dbReference type="CDD" id="cd02947">
    <property type="entry name" value="TRX_family"/>
    <property type="match status" value="1"/>
</dbReference>
<protein>
    <submittedName>
        <fullName evidence="3">Thioredoxin-like protein</fullName>
    </submittedName>
</protein>
<gene>
    <name evidence="3" type="ORF">BC936DRAFT_141805</name>
</gene>
<reference evidence="3 4" key="1">
    <citation type="journal article" date="2018" name="New Phytol.">
        <title>Phylogenomics of Endogonaceae and evolution of mycorrhizas within Mucoromycota.</title>
        <authorList>
            <person name="Chang Y."/>
            <person name="Desiro A."/>
            <person name="Na H."/>
            <person name="Sandor L."/>
            <person name="Lipzen A."/>
            <person name="Clum A."/>
            <person name="Barry K."/>
            <person name="Grigoriev I.V."/>
            <person name="Martin F.M."/>
            <person name="Stajich J.E."/>
            <person name="Smith M.E."/>
            <person name="Bonito G."/>
            <person name="Spatafora J.W."/>
        </authorList>
    </citation>
    <scope>NUCLEOTIDE SEQUENCE [LARGE SCALE GENOMIC DNA]</scope>
    <source>
        <strain evidence="3 4">GMNB39</strain>
    </source>
</reference>
<keyword evidence="4" id="KW-1185">Reference proteome</keyword>
<dbReference type="InterPro" id="IPR037047">
    <property type="entry name" value="PITH_dom_sf"/>
</dbReference>
<dbReference type="InterPro" id="IPR010400">
    <property type="entry name" value="PITH_dom"/>
</dbReference>
<proteinExistence type="predicted"/>
<sequence>MTHAGPCQMIKPFFEQLSTKYRHVLFAKVDVDEVQDVATQCSVRSMPTFQFYKAGNKIAELKGANPSQLESLVRQHQGPASEDGSSSGAYGVVGHVSIRSNSEWSPYLVCSRELMLPVDLTEFITQSQLDCLNQKEGHDVRNIFTKGSSYLESDVDEQLIISVTFKQ</sequence>
<dbReference type="EMBL" id="RBNI01020540">
    <property type="protein sequence ID" value="RUO96577.1"/>
    <property type="molecule type" value="Genomic_DNA"/>
</dbReference>
<dbReference type="InterPro" id="IPR013766">
    <property type="entry name" value="Thioredoxin_domain"/>
</dbReference>
<evidence type="ECO:0000313" key="4">
    <source>
        <dbReference type="Proteomes" id="UP000268093"/>
    </source>
</evidence>
<dbReference type="PANTHER" id="PTHR46115">
    <property type="entry name" value="THIOREDOXIN-LIKE PROTEIN 1"/>
    <property type="match status" value="1"/>
</dbReference>
<dbReference type="SUPFAM" id="SSF52833">
    <property type="entry name" value="Thioredoxin-like"/>
    <property type="match status" value="1"/>
</dbReference>
<dbReference type="GO" id="GO:0005737">
    <property type="term" value="C:cytoplasm"/>
    <property type="evidence" value="ECO:0007669"/>
    <property type="project" value="UniProtKB-ARBA"/>
</dbReference>
<dbReference type="Pfam" id="PF00085">
    <property type="entry name" value="Thioredoxin"/>
    <property type="match status" value="1"/>
</dbReference>
<evidence type="ECO:0000259" key="2">
    <source>
        <dbReference type="PROSITE" id="PS51532"/>
    </source>
</evidence>
<evidence type="ECO:0000256" key="1">
    <source>
        <dbReference type="ARBA" id="ARBA00023157"/>
    </source>
</evidence>
<dbReference type="AlphaFoldDB" id="A0A433A1L5"/>
<dbReference type="Pfam" id="PF06201">
    <property type="entry name" value="PITH"/>
    <property type="match status" value="1"/>
</dbReference>